<dbReference type="PANTHER" id="PTHR19855:SF11">
    <property type="entry name" value="RIBOSOME BIOGENESIS PROTEIN WDR12"/>
    <property type="match status" value="1"/>
</dbReference>
<gene>
    <name evidence="10" type="ORF">MICPUN_89026</name>
</gene>
<keyword evidence="1 6" id="KW-0690">Ribosome biogenesis</keyword>
<dbReference type="InterPro" id="IPR028599">
    <property type="entry name" value="WDR12/Ytm1"/>
</dbReference>
<evidence type="ECO:0000256" key="1">
    <source>
        <dbReference type="ARBA" id="ARBA00022517"/>
    </source>
</evidence>
<dbReference type="HAMAP" id="MF_03029">
    <property type="entry name" value="WDR12"/>
    <property type="match status" value="1"/>
</dbReference>
<evidence type="ECO:0000313" key="10">
    <source>
        <dbReference type="EMBL" id="ACO68159.1"/>
    </source>
</evidence>
<feature type="repeat" description="WD" evidence="7">
    <location>
        <begin position="211"/>
        <end position="242"/>
    </location>
</feature>
<dbReference type="SUPFAM" id="SSF50978">
    <property type="entry name" value="WD40 repeat-like"/>
    <property type="match status" value="1"/>
</dbReference>
<evidence type="ECO:0000259" key="9">
    <source>
        <dbReference type="Pfam" id="PF08154"/>
    </source>
</evidence>
<dbReference type="FunCoup" id="C1EJB9">
    <property type="interactions" value="1615"/>
</dbReference>
<dbReference type="InterPro" id="IPR036322">
    <property type="entry name" value="WD40_repeat_dom_sf"/>
</dbReference>
<dbReference type="PROSITE" id="PS50082">
    <property type="entry name" value="WD_REPEATS_2"/>
    <property type="match status" value="3"/>
</dbReference>
<dbReference type="PROSITE" id="PS00678">
    <property type="entry name" value="WD_REPEATS_1"/>
    <property type="match status" value="2"/>
</dbReference>
<dbReference type="PROSITE" id="PS50294">
    <property type="entry name" value="WD_REPEATS_REGION"/>
    <property type="match status" value="3"/>
</dbReference>
<keyword evidence="3 7" id="KW-0853">WD repeat</keyword>
<keyword evidence="4" id="KW-0677">Repeat</keyword>
<dbReference type="InterPro" id="IPR019775">
    <property type="entry name" value="WD40_repeat_CS"/>
</dbReference>
<dbReference type="RefSeq" id="XP_002506901.1">
    <property type="nucleotide sequence ID" value="XM_002506855.1"/>
</dbReference>
<feature type="repeat" description="WD" evidence="7">
    <location>
        <begin position="289"/>
        <end position="329"/>
    </location>
</feature>
<dbReference type="Pfam" id="PF08154">
    <property type="entry name" value="NLE"/>
    <property type="match status" value="1"/>
</dbReference>
<keyword evidence="2 6" id="KW-0698">rRNA processing</keyword>
<evidence type="ECO:0000256" key="8">
    <source>
        <dbReference type="SAM" id="MobiDB-lite"/>
    </source>
</evidence>
<dbReference type="GO" id="GO:0000466">
    <property type="term" value="P:maturation of 5.8S rRNA from tricistronic rRNA transcript (SSU-rRNA, 5.8S rRNA, LSU-rRNA)"/>
    <property type="evidence" value="ECO:0007669"/>
    <property type="project" value="UniProtKB-UniRule"/>
</dbReference>
<accession>C1EJB9</accession>
<dbReference type="OMA" id="HTRSCKA"/>
<dbReference type="Proteomes" id="UP000002009">
    <property type="component" value="Chromosome 16"/>
</dbReference>
<sequence>MSAEEVQISCKFVTRLPEQYRIAPTPIAVPGKLTRYGLSEVINHLLNLDPPKPFDFLVQGELVRTSLEKLVVRKAISVESALEVEYIPAVAPPSEEATGKHEDWVSAVDGSWGAAVATGCYDGTARLWTPGGALMIKLSPPDLIDGASPAPVTTVCLLPPMSQGDGSRGSGTATGCVVVAGGHDGVVRSWGVEVDAKRGVASEIANQSSLFVGHEGAVKCVAAAPGGERVASCGHDHTVRVWHRDAGFAFDKTAGVTAGRKTKKSQAGKRRKGDDGDDAEPPARFLLVFTGHTDSVSAVAWESSNVVWSGGFDHVLKSWDVETRQNTQSYDVPKAIMGMACVAGGGRVAWCGGGDKAVHMWDPRVGATTGATTSLMSHTGMVVSVRWCPGDEHKLVSCSYDGTLKLWDTRGKLPLHTVNAHEGERAMGCDFHGPRRIVSGGTDGRLRLFKLEDSLTAA</sequence>
<evidence type="ECO:0000256" key="2">
    <source>
        <dbReference type="ARBA" id="ARBA00022552"/>
    </source>
</evidence>
<organism evidence="10 11">
    <name type="scientific">Micromonas commoda (strain RCC299 / NOUM17 / CCMP2709)</name>
    <name type="common">Picoplanktonic green alga</name>
    <dbReference type="NCBI Taxonomy" id="296587"/>
    <lineage>
        <taxon>Eukaryota</taxon>
        <taxon>Viridiplantae</taxon>
        <taxon>Chlorophyta</taxon>
        <taxon>Mamiellophyceae</taxon>
        <taxon>Mamiellales</taxon>
        <taxon>Mamiellaceae</taxon>
        <taxon>Micromonas</taxon>
    </lineage>
</organism>
<dbReference type="GO" id="GO:0005654">
    <property type="term" value="C:nucleoplasm"/>
    <property type="evidence" value="ECO:0007669"/>
    <property type="project" value="UniProtKB-SubCell"/>
</dbReference>
<feature type="compositionally biased region" description="Basic residues" evidence="8">
    <location>
        <begin position="260"/>
        <end position="271"/>
    </location>
</feature>
<dbReference type="GO" id="GO:0000463">
    <property type="term" value="P:maturation of LSU-rRNA from tricistronic rRNA transcript (SSU-rRNA, 5.8S rRNA, LSU-rRNA)"/>
    <property type="evidence" value="ECO:0007669"/>
    <property type="project" value="UniProtKB-UniRule"/>
</dbReference>
<dbReference type="OrthoDB" id="10251381at2759"/>
<name>C1EJB9_MICCC</name>
<proteinExistence type="inferred from homology"/>
<comment type="function">
    <text evidence="6">Required for maturation of ribosomal RNAs and formation of the large ribosomal subunit.</text>
</comment>
<dbReference type="GO" id="GO:0030687">
    <property type="term" value="C:preribosome, large subunit precursor"/>
    <property type="evidence" value="ECO:0007669"/>
    <property type="project" value="UniProtKB-UniRule"/>
</dbReference>
<dbReference type="eggNOG" id="KOG0313">
    <property type="taxonomic scope" value="Eukaryota"/>
</dbReference>
<feature type="domain" description="NLE" evidence="9">
    <location>
        <begin position="8"/>
        <end position="70"/>
    </location>
</feature>
<keyword evidence="11" id="KW-1185">Reference proteome</keyword>
<dbReference type="SMART" id="SM00320">
    <property type="entry name" value="WD40"/>
    <property type="match status" value="7"/>
</dbReference>
<evidence type="ECO:0000256" key="4">
    <source>
        <dbReference type="ARBA" id="ARBA00022737"/>
    </source>
</evidence>
<feature type="repeat" description="WD" evidence="7">
    <location>
        <begin position="375"/>
        <end position="417"/>
    </location>
</feature>
<keyword evidence="5 6" id="KW-0539">Nucleus</keyword>
<dbReference type="GO" id="GO:0043021">
    <property type="term" value="F:ribonucleoprotein complex binding"/>
    <property type="evidence" value="ECO:0007669"/>
    <property type="project" value="UniProtKB-UniRule"/>
</dbReference>
<dbReference type="InterPro" id="IPR015943">
    <property type="entry name" value="WD40/YVTN_repeat-like_dom_sf"/>
</dbReference>
<dbReference type="PANTHER" id="PTHR19855">
    <property type="entry name" value="WD40 REPEAT PROTEIN 12, 37"/>
    <property type="match status" value="1"/>
</dbReference>
<evidence type="ECO:0000256" key="5">
    <source>
        <dbReference type="ARBA" id="ARBA00023242"/>
    </source>
</evidence>
<dbReference type="KEGG" id="mis:MICPUN_89026"/>
<dbReference type="AlphaFoldDB" id="C1EJB9"/>
<dbReference type="STRING" id="296587.C1EJB9"/>
<evidence type="ECO:0000256" key="6">
    <source>
        <dbReference type="HAMAP-Rule" id="MF_03029"/>
    </source>
</evidence>
<protein>
    <recommendedName>
        <fullName evidence="6">Ribosome biogenesis protein WDR12 homolog</fullName>
    </recommendedName>
</protein>
<evidence type="ECO:0000313" key="11">
    <source>
        <dbReference type="Proteomes" id="UP000002009"/>
    </source>
</evidence>
<comment type="subcellular location">
    <subcellularLocation>
        <location evidence="6">Nucleus</location>
        <location evidence="6">Nucleolus</location>
    </subcellularLocation>
    <subcellularLocation>
        <location evidence="6">Nucleus</location>
        <location evidence="6">Nucleoplasm</location>
    </subcellularLocation>
</comment>
<dbReference type="InParanoid" id="C1EJB9"/>
<evidence type="ECO:0000256" key="7">
    <source>
        <dbReference type="PROSITE-ProRule" id="PRU00221"/>
    </source>
</evidence>
<dbReference type="InterPro" id="IPR001680">
    <property type="entry name" value="WD40_rpt"/>
</dbReference>
<dbReference type="InterPro" id="IPR012972">
    <property type="entry name" value="NLE"/>
</dbReference>
<feature type="region of interest" description="Disordered" evidence="8">
    <location>
        <begin position="257"/>
        <end position="279"/>
    </location>
</feature>
<evidence type="ECO:0000256" key="3">
    <source>
        <dbReference type="ARBA" id="ARBA00022574"/>
    </source>
</evidence>
<dbReference type="EMBL" id="CP001334">
    <property type="protein sequence ID" value="ACO68159.1"/>
    <property type="molecule type" value="Genomic_DNA"/>
</dbReference>
<comment type="similarity">
    <text evidence="6">Belongs to the WD repeat WDR12/YTM1 family.</text>
</comment>
<dbReference type="Gene3D" id="2.130.10.10">
    <property type="entry name" value="YVTN repeat-like/Quinoprotein amine dehydrogenase"/>
    <property type="match status" value="1"/>
</dbReference>
<dbReference type="GeneID" id="8249686"/>
<dbReference type="Pfam" id="PF00400">
    <property type="entry name" value="WD40"/>
    <property type="match status" value="4"/>
</dbReference>
<dbReference type="GO" id="GO:0005730">
    <property type="term" value="C:nucleolus"/>
    <property type="evidence" value="ECO:0007669"/>
    <property type="project" value="UniProtKB-SubCell"/>
</dbReference>
<reference evidence="10 11" key="1">
    <citation type="journal article" date="2009" name="Science">
        <title>Green evolution and dynamic adaptations revealed by genomes of the marine picoeukaryotes Micromonas.</title>
        <authorList>
            <person name="Worden A.Z."/>
            <person name="Lee J.H."/>
            <person name="Mock T."/>
            <person name="Rouze P."/>
            <person name="Simmons M.P."/>
            <person name="Aerts A.L."/>
            <person name="Allen A.E."/>
            <person name="Cuvelier M.L."/>
            <person name="Derelle E."/>
            <person name="Everett M.V."/>
            <person name="Foulon E."/>
            <person name="Grimwood J."/>
            <person name="Gundlach H."/>
            <person name="Henrissat B."/>
            <person name="Napoli C."/>
            <person name="McDonald S.M."/>
            <person name="Parker M.S."/>
            <person name="Rombauts S."/>
            <person name="Salamov A."/>
            <person name="Von Dassow P."/>
            <person name="Badger J.H."/>
            <person name="Coutinho P.M."/>
            <person name="Demir E."/>
            <person name="Dubchak I."/>
            <person name="Gentemann C."/>
            <person name="Eikrem W."/>
            <person name="Gready J.E."/>
            <person name="John U."/>
            <person name="Lanier W."/>
            <person name="Lindquist E.A."/>
            <person name="Lucas S."/>
            <person name="Mayer K.F."/>
            <person name="Moreau H."/>
            <person name="Not F."/>
            <person name="Otillar R."/>
            <person name="Panaud O."/>
            <person name="Pangilinan J."/>
            <person name="Paulsen I."/>
            <person name="Piegu B."/>
            <person name="Poliakov A."/>
            <person name="Robbens S."/>
            <person name="Schmutz J."/>
            <person name="Toulza E."/>
            <person name="Wyss T."/>
            <person name="Zelensky A."/>
            <person name="Zhou K."/>
            <person name="Armbrust E.V."/>
            <person name="Bhattacharya D."/>
            <person name="Goodenough U.W."/>
            <person name="Van de Peer Y."/>
            <person name="Grigoriev I.V."/>
        </authorList>
    </citation>
    <scope>NUCLEOTIDE SEQUENCE [LARGE SCALE GENOMIC DNA]</scope>
    <source>
        <strain evidence="11">RCC299 / NOUM17</strain>
    </source>
</reference>